<dbReference type="STRING" id="393003.SAMN05660461_2872"/>
<proteinExistence type="predicted"/>
<gene>
    <name evidence="5" type="ORF">SAMN05660461_2872</name>
</gene>
<dbReference type="InterPro" id="IPR036388">
    <property type="entry name" value="WH-like_DNA-bd_sf"/>
</dbReference>
<accession>A0A1T5NVM7</accession>
<dbReference type="PROSITE" id="PS51118">
    <property type="entry name" value="HTH_HXLR"/>
    <property type="match status" value="1"/>
</dbReference>
<dbReference type="Pfam" id="PF01638">
    <property type="entry name" value="HxlR"/>
    <property type="match status" value="1"/>
</dbReference>
<evidence type="ECO:0000313" key="5">
    <source>
        <dbReference type="EMBL" id="SKD04540.1"/>
    </source>
</evidence>
<protein>
    <submittedName>
        <fullName evidence="5">Transcriptional regulator, HxlR family</fullName>
    </submittedName>
</protein>
<organism evidence="5 6">
    <name type="scientific">Chitinophaga ginsengisegetis</name>
    <dbReference type="NCBI Taxonomy" id="393003"/>
    <lineage>
        <taxon>Bacteria</taxon>
        <taxon>Pseudomonadati</taxon>
        <taxon>Bacteroidota</taxon>
        <taxon>Chitinophagia</taxon>
        <taxon>Chitinophagales</taxon>
        <taxon>Chitinophagaceae</taxon>
        <taxon>Chitinophaga</taxon>
    </lineage>
</organism>
<evidence type="ECO:0000256" key="3">
    <source>
        <dbReference type="ARBA" id="ARBA00023163"/>
    </source>
</evidence>
<name>A0A1T5NVM7_9BACT</name>
<keyword evidence="1" id="KW-0805">Transcription regulation</keyword>
<dbReference type="PANTHER" id="PTHR33204">
    <property type="entry name" value="TRANSCRIPTIONAL REGULATOR, MARR FAMILY"/>
    <property type="match status" value="1"/>
</dbReference>
<dbReference type="InterPro" id="IPR002577">
    <property type="entry name" value="HTH_HxlR"/>
</dbReference>
<evidence type="ECO:0000256" key="1">
    <source>
        <dbReference type="ARBA" id="ARBA00023015"/>
    </source>
</evidence>
<sequence length="123" mass="14107">MEHLSEKECKSAGMAVRDTLETISGKWKLLLLLTFYKGGRRRFRELVKELNISPRVLSKELQELEMHKLVSRTVCDTRPVTVEYDITPYCKTLAPVISAMKEWGEQHRAEILGKKNTSENGGE</sequence>
<evidence type="ECO:0000259" key="4">
    <source>
        <dbReference type="PROSITE" id="PS51118"/>
    </source>
</evidence>
<dbReference type="GO" id="GO:0003677">
    <property type="term" value="F:DNA binding"/>
    <property type="evidence" value="ECO:0007669"/>
    <property type="project" value="UniProtKB-KW"/>
</dbReference>
<reference evidence="5 6" key="1">
    <citation type="submission" date="2017-02" db="EMBL/GenBank/DDBJ databases">
        <authorList>
            <person name="Peterson S.W."/>
        </authorList>
    </citation>
    <scope>NUCLEOTIDE SEQUENCE [LARGE SCALE GENOMIC DNA]</scope>
    <source>
        <strain evidence="5 6">DSM 18108</strain>
    </source>
</reference>
<dbReference type="EMBL" id="FUZZ01000002">
    <property type="protein sequence ID" value="SKD04540.1"/>
    <property type="molecule type" value="Genomic_DNA"/>
</dbReference>
<keyword evidence="6" id="KW-1185">Reference proteome</keyword>
<dbReference type="InterPro" id="IPR036390">
    <property type="entry name" value="WH_DNA-bd_sf"/>
</dbReference>
<dbReference type="Proteomes" id="UP000190166">
    <property type="component" value="Unassembled WGS sequence"/>
</dbReference>
<keyword evidence="2" id="KW-0238">DNA-binding</keyword>
<evidence type="ECO:0000256" key="2">
    <source>
        <dbReference type="ARBA" id="ARBA00023125"/>
    </source>
</evidence>
<dbReference type="RefSeq" id="WP_079470183.1">
    <property type="nucleotide sequence ID" value="NZ_FUZZ01000002.1"/>
</dbReference>
<feature type="domain" description="HTH hxlR-type" evidence="4">
    <location>
        <begin position="9"/>
        <end position="112"/>
    </location>
</feature>
<evidence type="ECO:0000313" key="6">
    <source>
        <dbReference type="Proteomes" id="UP000190166"/>
    </source>
</evidence>
<dbReference type="Gene3D" id="1.10.10.10">
    <property type="entry name" value="Winged helix-like DNA-binding domain superfamily/Winged helix DNA-binding domain"/>
    <property type="match status" value="1"/>
</dbReference>
<dbReference type="SUPFAM" id="SSF46785">
    <property type="entry name" value="Winged helix' DNA-binding domain"/>
    <property type="match status" value="1"/>
</dbReference>
<dbReference type="AlphaFoldDB" id="A0A1T5NVM7"/>
<keyword evidence="3" id="KW-0804">Transcription</keyword>